<protein>
    <submittedName>
        <fullName evidence="3">MobF family relaxase</fullName>
    </submittedName>
</protein>
<feature type="region of interest" description="Disordered" evidence="1">
    <location>
        <begin position="1556"/>
        <end position="1618"/>
    </location>
</feature>
<reference evidence="3 4" key="1">
    <citation type="submission" date="2024-06" db="EMBL/GenBank/DDBJ databases">
        <title>The Natural Products Discovery Center: Release of the First 8490 Sequenced Strains for Exploring Actinobacteria Biosynthetic Diversity.</title>
        <authorList>
            <person name="Kalkreuter E."/>
            <person name="Kautsar S.A."/>
            <person name="Yang D."/>
            <person name="Bader C.D."/>
            <person name="Teijaro C.N."/>
            <person name="Fluegel L."/>
            <person name="Davis C.M."/>
            <person name="Simpson J.R."/>
            <person name="Lauterbach L."/>
            <person name="Steele A.D."/>
            <person name="Gui C."/>
            <person name="Meng S."/>
            <person name="Li G."/>
            <person name="Viehrig K."/>
            <person name="Ye F."/>
            <person name="Su P."/>
            <person name="Kiefer A.F."/>
            <person name="Nichols A."/>
            <person name="Cepeda A.J."/>
            <person name="Yan W."/>
            <person name="Fan B."/>
            <person name="Jiang Y."/>
            <person name="Adhikari A."/>
            <person name="Zheng C.-J."/>
            <person name="Schuster L."/>
            <person name="Cowan T.M."/>
            <person name="Smanski M.J."/>
            <person name="Chevrette M.G."/>
            <person name="De Carvalho L.P.S."/>
            <person name="Shen B."/>
        </authorList>
    </citation>
    <scope>NUCLEOTIDE SEQUENCE [LARGE SCALE GENOMIC DNA]</scope>
    <source>
        <strain evidence="3 4">NPDC050403</strain>
    </source>
</reference>
<gene>
    <name evidence="3" type="primary">mobF</name>
    <name evidence="3" type="ORF">AB0I48_34860</name>
</gene>
<dbReference type="Pfam" id="PF13604">
    <property type="entry name" value="AAA_30"/>
    <property type="match status" value="1"/>
</dbReference>
<dbReference type="NCBIfam" id="NF041492">
    <property type="entry name" value="MobF"/>
    <property type="match status" value="1"/>
</dbReference>
<organism evidence="3 4">
    <name type="scientific">Nocardia aurea</name>
    <dbReference type="NCBI Taxonomy" id="2144174"/>
    <lineage>
        <taxon>Bacteria</taxon>
        <taxon>Bacillati</taxon>
        <taxon>Actinomycetota</taxon>
        <taxon>Actinomycetes</taxon>
        <taxon>Mycobacteriales</taxon>
        <taxon>Nocardiaceae</taxon>
        <taxon>Nocardia</taxon>
    </lineage>
</organism>
<dbReference type="RefSeq" id="WP_357790004.1">
    <property type="nucleotide sequence ID" value="NZ_JBFAKC010000026.1"/>
</dbReference>
<keyword evidence="4" id="KW-1185">Reference proteome</keyword>
<dbReference type="SUPFAM" id="SSF52540">
    <property type="entry name" value="P-loop containing nucleoside triphosphate hydrolases"/>
    <property type="match status" value="2"/>
</dbReference>
<evidence type="ECO:0000313" key="4">
    <source>
        <dbReference type="Proteomes" id="UP001551695"/>
    </source>
</evidence>
<dbReference type="SUPFAM" id="SSF55464">
    <property type="entry name" value="Origin of replication-binding domain, RBD-like"/>
    <property type="match status" value="1"/>
</dbReference>
<dbReference type="Gene3D" id="2.30.30.940">
    <property type="match status" value="1"/>
</dbReference>
<dbReference type="Gene3D" id="3.40.50.300">
    <property type="entry name" value="P-loop containing nucleotide triphosphate hydrolases"/>
    <property type="match status" value="2"/>
</dbReference>
<dbReference type="EMBL" id="JBFAKC010000026">
    <property type="protein sequence ID" value="MEV0712747.1"/>
    <property type="molecule type" value="Genomic_DNA"/>
</dbReference>
<dbReference type="InterPro" id="IPR027417">
    <property type="entry name" value="P-loop_NTPase"/>
</dbReference>
<dbReference type="Proteomes" id="UP001551695">
    <property type="component" value="Unassembled WGS sequence"/>
</dbReference>
<dbReference type="InterPro" id="IPR014862">
    <property type="entry name" value="TrwC"/>
</dbReference>
<feature type="domain" description="TrwC relaxase" evidence="2">
    <location>
        <begin position="10"/>
        <end position="421"/>
    </location>
</feature>
<evidence type="ECO:0000313" key="3">
    <source>
        <dbReference type="EMBL" id="MEV0712747.1"/>
    </source>
</evidence>
<accession>A0ABV3G4W4</accession>
<evidence type="ECO:0000256" key="1">
    <source>
        <dbReference type="SAM" id="MobiDB-lite"/>
    </source>
</evidence>
<evidence type="ECO:0000259" key="2">
    <source>
        <dbReference type="Pfam" id="PF08751"/>
    </source>
</evidence>
<proteinExistence type="predicted"/>
<dbReference type="CDD" id="cd18809">
    <property type="entry name" value="SF1_C_RecD"/>
    <property type="match status" value="1"/>
</dbReference>
<dbReference type="Pfam" id="PF08751">
    <property type="entry name" value="TrwC"/>
    <property type="match status" value="1"/>
</dbReference>
<comment type="caution">
    <text evidence="3">The sequence shown here is derived from an EMBL/GenBank/DDBJ whole genome shotgun (WGS) entry which is preliminary data.</text>
</comment>
<name>A0ABV3G4W4_9NOCA</name>
<sequence length="1618" mass="177883">MMSLAKVASGAGYEYYIRTVATHDANERGNTALGDYYSERGESPGRWWGTGLTSLALAEDAEVTESQMWALYGRGLHPDAEALIAAEVATLRAGGMPAKKAKAQAIREKARIGSPFMKPTVDEFSYRAECRRAYEEWNLDHGRGKHAPIPDEQRSYLATEVAGRMFDDEHGHPPRNEEELSTWVAKASRPASKRVAGYDLCFSPVKTVSMLWALAPREVAEKIEAAHRAAVVDALRFLEKRAVFTRVGTNGVAQVDVEGLIAAMFDHRDSRSGDPDLHTHVLVSNKVRRPGGDWYALDGRMIYRNIVTASAIYNTRLEHHLETALGSVFFAERPQADAHKRPIREMVGADERLAARWSTRATAITAKTAALAADFQARHGREPSPNELVRLAEEATLATRGGKHHARSRAEQRADWRAEAIETLGDAEAVDEMVAEMLSQTVPERDEIDIDWLADRAREVIDVVAEHRATWRINHIRAETARQLQGRIAPQAWETTLEQVVSIALDEHHSIARHVVDRAPMLPGLTRADGTSVYVPAESQTYTSREILDAEKRLLVMAQFGGGRAIPAAAVEIAELEYAANGHKLNPGQRALVHACATSRRKFMVVVAPAGAGKTTVSRVLVSAWDGEGGNTFGLAPTASAAAVLAADSGAPALTLDMFLTLAQYRPEALPPINESTQVIIDEIATASTLKLHAVVKFLTDRGANVRGIGDHQQLSSPQAGGIVRDIIESTDSPTLTKVMRFIDHGEAAASLAIRDGDPAGIAFYADHQRIHVGTLTEAVHNAFRGWRADYAQGHDAVMLAPTRALVGELNALARAERLTRAERDGEPVGAEIPLADGHRASIGDIVTTRRNNRQLDVGDDDFVRNGYRWRVRFVHDDGAVTATHIGSGRLVVLPADYVREHVGLGYANTINSAQGTTVDRCHGVLTGRETRAQFYVMLTRGRAENHLYLETASTLDEHAAYTYDAIHPPTALDILTDVLGREGTQTSATSDARAARDPHRLLAGEADAYLHALGEVCEQRISPQRHAQIAAHAETLARGVTTADAWPVLRQHLAVLELSGRDPLDALTKAASTRELDSADDPAAVLDWRIDPTGNHSRTDAHGPLRWLPEIPPILQRWEQAHQHLTVRAEEIAHQAGQIREEIRSATGEQAPAWARQLRAIDPELTAEVAVWRAAHSVSDLDRRPTGPVQRAAADLREQQRLDAAVAERVGALDAHTKVWRKTAEDIDERITADPYWPTLAREWSSAAAAGLDINGAARKAHADRVLPAEQPAAALRWRMTQTLDHAAELARERQAQQARELEARAQAALAAEPAPKPAVDEQALYVAARDRLRKFRPHQAQRLSDVELQHHTQHWEDQLDDQLFDPEAHAASVDIHTAQEQREQILQRHRALDENARAIRLAQPFVDTAKAAHAEHTKRRDELAKARRQLDELHRVQWIARRERQAAVDELAEQANKTADALLAARKPAKEAAAATGIPLERWDAVLAKADNHGARAAELERVDTILANARTVIDRIDRQRAGATTNLRMIREEKQRRDQLSDIELTAEELARAVVNNEPEPETPTPTTSSPKAGAQQRRTQRIRGATRPKFTGTDNSSGYNPPGQGRSSGHGPSM</sequence>